<keyword evidence="18 22" id="KW-0234">DNA repair</keyword>
<proteinExistence type="inferred from homology"/>
<dbReference type="InterPro" id="IPR027417">
    <property type="entry name" value="P-loop_NTPase"/>
</dbReference>
<keyword evidence="4 22" id="KW-0004">4Fe-4S</keyword>
<keyword evidence="26" id="KW-1185">Reference proteome</keyword>
<dbReference type="GO" id="GO:0017108">
    <property type="term" value="F:5'-flap endonuclease activity"/>
    <property type="evidence" value="ECO:0007669"/>
    <property type="project" value="UniProtKB-UniRule"/>
</dbReference>
<evidence type="ECO:0000313" key="26">
    <source>
        <dbReference type="Proteomes" id="UP000076881"/>
    </source>
</evidence>
<dbReference type="Pfam" id="PF01930">
    <property type="entry name" value="Cas_Cas4"/>
    <property type="match status" value="1"/>
</dbReference>
<keyword evidence="13 22" id="KW-0067">ATP-binding</keyword>
<dbReference type="FunFam" id="3.40.50.300:FF:001170">
    <property type="entry name" value="DNA replication helicase Dna2"/>
    <property type="match status" value="1"/>
</dbReference>
<dbReference type="Pfam" id="PF13086">
    <property type="entry name" value="AAA_11"/>
    <property type="match status" value="2"/>
</dbReference>
<keyword evidence="14 22" id="KW-0408">Iron</keyword>
<evidence type="ECO:0000256" key="21">
    <source>
        <dbReference type="ARBA" id="ARBA00047995"/>
    </source>
</evidence>
<keyword evidence="19 22" id="KW-0539">Nucleus</keyword>
<dbReference type="InterPro" id="IPR041679">
    <property type="entry name" value="DNA2/NAM7-like_C"/>
</dbReference>
<dbReference type="GO" id="GO:0005634">
    <property type="term" value="C:nucleus"/>
    <property type="evidence" value="ECO:0007669"/>
    <property type="project" value="UniProtKB-SubCell"/>
</dbReference>
<evidence type="ECO:0000256" key="18">
    <source>
        <dbReference type="ARBA" id="ARBA00023204"/>
    </source>
</evidence>
<dbReference type="OrthoDB" id="6513042at2759"/>
<dbReference type="GO" id="GO:0071932">
    <property type="term" value="P:replication fork reversal"/>
    <property type="evidence" value="ECO:0007669"/>
    <property type="project" value="TreeGrafter"/>
</dbReference>
<comment type="catalytic activity">
    <reaction evidence="21 22">
        <text>ATP + H2O = ADP + phosphate + H(+)</text>
        <dbReference type="Rhea" id="RHEA:13065"/>
        <dbReference type="ChEBI" id="CHEBI:15377"/>
        <dbReference type="ChEBI" id="CHEBI:15378"/>
        <dbReference type="ChEBI" id="CHEBI:30616"/>
        <dbReference type="ChEBI" id="CHEBI:43474"/>
        <dbReference type="ChEBI" id="CHEBI:456216"/>
        <dbReference type="EC" id="3.6.4.12"/>
    </reaction>
</comment>
<comment type="cofactor">
    <cofactor evidence="1">
        <name>[4Fe-4S] cluster</name>
        <dbReference type="ChEBI" id="CHEBI:49883"/>
    </cofactor>
</comment>
<dbReference type="Gene3D" id="3.90.320.10">
    <property type="match status" value="1"/>
</dbReference>
<organism evidence="25 26">
    <name type="scientific">Akanthomyces lecanii RCEF 1005</name>
    <dbReference type="NCBI Taxonomy" id="1081108"/>
    <lineage>
        <taxon>Eukaryota</taxon>
        <taxon>Fungi</taxon>
        <taxon>Dikarya</taxon>
        <taxon>Ascomycota</taxon>
        <taxon>Pezizomycotina</taxon>
        <taxon>Sordariomycetes</taxon>
        <taxon>Hypocreomycetidae</taxon>
        <taxon>Hypocreales</taxon>
        <taxon>Cordycipitaceae</taxon>
        <taxon>Akanthomyces</taxon>
        <taxon>Cordyceps confragosa</taxon>
    </lineage>
</organism>
<dbReference type="GO" id="GO:0046872">
    <property type="term" value="F:metal ion binding"/>
    <property type="evidence" value="ECO:0007669"/>
    <property type="project" value="UniProtKB-UniRule"/>
</dbReference>
<keyword evidence="11 22" id="KW-0378">Hydrolase</keyword>
<dbReference type="CDD" id="cd18808">
    <property type="entry name" value="SF1_C_Upf1"/>
    <property type="match status" value="1"/>
</dbReference>
<keyword evidence="8 22" id="KW-0547">Nucleotide-binding</keyword>
<feature type="compositionally biased region" description="Low complexity" evidence="23">
    <location>
        <begin position="362"/>
        <end position="378"/>
    </location>
</feature>
<keyword evidence="10 22" id="KW-0227">DNA damage</keyword>
<dbReference type="Proteomes" id="UP000076881">
    <property type="component" value="Unassembled WGS sequence"/>
</dbReference>
<dbReference type="InterPro" id="IPR000608">
    <property type="entry name" value="UBC"/>
</dbReference>
<feature type="region of interest" description="Disordered" evidence="23">
    <location>
        <begin position="198"/>
        <end position="229"/>
    </location>
</feature>
<feature type="compositionally biased region" description="Basic and acidic residues" evidence="23">
    <location>
        <begin position="276"/>
        <end position="286"/>
    </location>
</feature>
<keyword evidence="5 22" id="KW-0235">DNA replication</keyword>
<dbReference type="PANTHER" id="PTHR10887">
    <property type="entry name" value="DNA2/NAM7 HELICASE FAMILY"/>
    <property type="match status" value="1"/>
</dbReference>
<dbReference type="Pfam" id="PF21123">
    <property type="entry name" value="Dna2_Rift"/>
    <property type="match status" value="1"/>
</dbReference>
<feature type="compositionally biased region" description="Basic and acidic residues" evidence="23">
    <location>
        <begin position="326"/>
        <end position="336"/>
    </location>
</feature>
<dbReference type="Pfam" id="PF13087">
    <property type="entry name" value="AAA_12"/>
    <property type="match status" value="1"/>
</dbReference>
<evidence type="ECO:0000256" key="8">
    <source>
        <dbReference type="ARBA" id="ARBA00022741"/>
    </source>
</evidence>
<evidence type="ECO:0000256" key="20">
    <source>
        <dbReference type="ARBA" id="ARBA00023268"/>
    </source>
</evidence>
<dbReference type="InterPro" id="IPR014808">
    <property type="entry name" value="DNA_replication_fac_Dna2_N"/>
</dbReference>
<dbReference type="Pfam" id="PF00179">
    <property type="entry name" value="UQ_con"/>
    <property type="match status" value="2"/>
</dbReference>
<evidence type="ECO:0000256" key="12">
    <source>
        <dbReference type="ARBA" id="ARBA00022806"/>
    </source>
</evidence>
<dbReference type="GO" id="GO:0033567">
    <property type="term" value="P:DNA replication, Okazaki fragment processing"/>
    <property type="evidence" value="ECO:0007669"/>
    <property type="project" value="UniProtKB-UniRule"/>
</dbReference>
<dbReference type="GO" id="GO:0051539">
    <property type="term" value="F:4 iron, 4 sulfur cluster binding"/>
    <property type="evidence" value="ECO:0007669"/>
    <property type="project" value="UniProtKB-UniRule"/>
</dbReference>
<evidence type="ECO:0000256" key="14">
    <source>
        <dbReference type="ARBA" id="ARBA00023004"/>
    </source>
</evidence>
<dbReference type="EC" id="3.1.-.-" evidence="22"/>
<dbReference type="GO" id="GO:0005739">
    <property type="term" value="C:mitochondrion"/>
    <property type="evidence" value="ECO:0007669"/>
    <property type="project" value="UniProtKB-SubCell"/>
</dbReference>
<evidence type="ECO:0000256" key="16">
    <source>
        <dbReference type="ARBA" id="ARBA00023125"/>
    </source>
</evidence>
<dbReference type="EMBL" id="AZHF01000006">
    <property type="protein sequence ID" value="OAA74292.1"/>
    <property type="molecule type" value="Genomic_DNA"/>
</dbReference>
<dbReference type="SUPFAM" id="SSF54495">
    <property type="entry name" value="UBC-like"/>
    <property type="match status" value="1"/>
</dbReference>
<evidence type="ECO:0000256" key="5">
    <source>
        <dbReference type="ARBA" id="ARBA00022705"/>
    </source>
</evidence>
<evidence type="ECO:0000313" key="25">
    <source>
        <dbReference type="EMBL" id="OAA74292.1"/>
    </source>
</evidence>
<dbReference type="InterPro" id="IPR016135">
    <property type="entry name" value="UBQ-conjugating_enzyme/RWD"/>
</dbReference>
<dbReference type="STRING" id="1081108.A0A162JVG4"/>
<dbReference type="FunFam" id="3.90.320.10:FF:000001">
    <property type="entry name" value="DNA replication helicase Dna2"/>
    <property type="match status" value="1"/>
</dbReference>
<evidence type="ECO:0000256" key="23">
    <source>
        <dbReference type="SAM" id="MobiDB-lite"/>
    </source>
</evidence>
<dbReference type="GO" id="GO:0017116">
    <property type="term" value="F:single-stranded DNA helicase activity"/>
    <property type="evidence" value="ECO:0007669"/>
    <property type="project" value="UniProtKB-UniRule"/>
</dbReference>
<keyword evidence="17" id="KW-0496">Mitochondrion</keyword>
<feature type="region of interest" description="Disordered" evidence="23">
    <location>
        <begin position="1730"/>
        <end position="1773"/>
    </location>
</feature>
<dbReference type="FunFam" id="3.40.50.300:FF:000789">
    <property type="entry name" value="DNA replication ATP-dependent helicase/nuclease DNA2"/>
    <property type="match status" value="1"/>
</dbReference>
<dbReference type="Pfam" id="PF08696">
    <property type="entry name" value="Dna2"/>
    <property type="match status" value="1"/>
</dbReference>
<feature type="region of interest" description="Disordered" evidence="23">
    <location>
        <begin position="453"/>
        <end position="477"/>
    </location>
</feature>
<evidence type="ECO:0000256" key="3">
    <source>
        <dbReference type="ARBA" id="ARBA00007913"/>
    </source>
</evidence>
<evidence type="ECO:0000256" key="17">
    <source>
        <dbReference type="ARBA" id="ARBA00023128"/>
    </source>
</evidence>
<feature type="compositionally biased region" description="Polar residues" evidence="23">
    <location>
        <begin position="1730"/>
        <end position="1739"/>
    </location>
</feature>
<dbReference type="InterPro" id="IPR022765">
    <property type="entry name" value="Dna2/Cas4_DUF83"/>
</dbReference>
<evidence type="ECO:0000256" key="19">
    <source>
        <dbReference type="ARBA" id="ARBA00023242"/>
    </source>
</evidence>
<dbReference type="CDD" id="cd22318">
    <property type="entry name" value="DNA2_N-like"/>
    <property type="match status" value="1"/>
</dbReference>
<dbReference type="Gene3D" id="3.10.110.10">
    <property type="entry name" value="Ubiquitin Conjugating Enzyme"/>
    <property type="match status" value="1"/>
</dbReference>
<sequence length="1794" mass="200026">MSSPRRRIETDPVSIQVMKLMSDYEVTLVNDNMYVQEFFVRFKGPAESKKKILDLAMARSLTNCKTAPFEGGLWKVHVELPDAYPYKSPSIGFVNRIFHPNIDELYVALASSQQVIPLENTLTLTAPSSGSVCLDVINQTWSPMFDMINIFEVFLPQLLRYPNPTDPLNGEAAALLIREPKSYDAKVKEYVQKYANKDAADEAGAESEDDDDMSSVASFGEDDDEEPAGQMDDLACNIRFGRLVCQCHPDGYHTPKPKPPIPPSEATKSKLSKFRYEAQADDKSPLIDDDANQPQPRPDLADLETPVTRLNWRDLEPLANAEDNDKDVSPNDRILWDNKQSSSYGSGLSPMLGRKGRKRARSSSPTSSPAADRPTAPAVNIKRLTKALRSPHPDPTLELWDRFSLASPASQKSPIAHPVLAQLMVSSSPQPNKHPVSQSGSINLRRAASCGLNWPKRRKLEKSKSGSQLGKGQRDLEAASKSSLVSALLSTVTSSLQEDISDDAHLAIESPSSRKLKQATVEASPAYVPCKANGKEASGNSSDYGDDEFDDDALMELELTATTGSATQETPIKPRISKPAAIVPVKSTSEDFDDVDDELFENEDLVRLSQQPVLTAEQTKGEAVQQKPAVVHEDLDDEFDDDFAEDIDFEAVELAATQSAQQAKAGGAGRGKKDKTIQRYLITNVLDGEYIDQYDITRPEKILLIMADGSKITRQVHLRGAWYDTPAHAQSYVHVIGKFSLKGQCIVDDAQNLLILHPDQLVSATVVADSFGCMRRAVLQDRVKATSEASAPLVYGTILHEIFQDALLANRWDLPFLAQLIEKITEKHVEELYTIKVGLPSAREHLQSKMLELSYWAKSFVSSQPNNDAVVEDRNGKKATMAVTKLLDVEEHVWSPMYGLKGNIDATVEVNMTDGKQSRTLTVPFEVKTGRNASSSHMAQTALYTLLLSDRYDIDIAYGVLYYMETSKTMRIPAVRHELRHMIMQRNQLAGYIRERSVQLPPMLKSKHMCGRCYAKPSCFIYHRLADDGDGKSSGMDEKFDELVKHLTPRHQEFFVKWENLLTMEEKESQKTKRELWTMTSNEREKKSRCFADVIIEEGTASVDSDTPRINRFHYTFTKRNLEPGFSFLESEIAVGEPIVVSDEEGHFALAIGYVTAARKQRISVAVDRRLHNSRIRQAGFDELDNQVFASIMEVAPEGASAEQSQGRIKEAPIRYRLDKDEFSNGMATVRNNIVQIMSNQFPEARRIRELVVDLETPRFKYIPTQYTISSQESLNVDQKKAIEKVMSAQDYALVLGMPGTGKTTTIAHIIRALTSQGKSVLLTSHTHTAVDNILLKLKSDKMKILRLGAPAKVHPEVQEFATLAGQPMKTFEEIKEAWHGTPIVATTCLGINHPVFQERAFDYCIVDEASQITLPICAGPIRMAKTFVLVGDHNQLPPVVKNEAARQGGLDVSLFKLLSDSHPDSVVNLAHQYRMCEDIMTLSNTLIYDGKLVCGTEQLRKKKLHVPNMRALTQRHHNASTVLLPGTPRSFCKGAAPSQCWLYDLLKSEARVRFVNTDTIKPIVREEAHGKRIVNSAEIRIVSQLVESLLTVGIPASEVGVMTHYRSQLFLLKDKLKGNPGVEMHTTDRFQGRDKEVIVLSLVRSNDACNIGELLRDWRRINVAFTRAKTKLLVIGSKSTLSGSNVNNKENMLSRFVALMEQRDWIYNLPADALDSHYFEELGTQATSMGGTQAVSPQSHKKKAHKPKKPPAAAPGKENRRPSPRTARIGERALLKDKLITRDILNEMTNGAY</sequence>
<accession>A0A162JVG4</accession>
<evidence type="ECO:0000256" key="9">
    <source>
        <dbReference type="ARBA" id="ARBA00022759"/>
    </source>
</evidence>
<feature type="compositionally biased region" description="Acidic residues" evidence="23">
    <location>
        <begin position="201"/>
        <end position="213"/>
    </location>
</feature>
<keyword evidence="20 22" id="KW-0511">Multifunctional enzyme</keyword>
<feature type="compositionally biased region" description="Basic residues" evidence="23">
    <location>
        <begin position="1740"/>
        <end position="1750"/>
    </location>
</feature>
<dbReference type="CDD" id="cd18041">
    <property type="entry name" value="DEXXQc_DNA2"/>
    <property type="match status" value="1"/>
</dbReference>
<evidence type="ECO:0000256" key="1">
    <source>
        <dbReference type="ARBA" id="ARBA00001966"/>
    </source>
</evidence>
<comment type="function">
    <text evidence="22">Key enzyme involved in DNA replication and DNA repair. Involved in Okazaki fragments processing by cleaving long flaps that escape FEN1: flaps that are longer than 27 nucleotides are coated by replication protein A complex (RPA), leading to recruit DNA2 which cleaves the flap until it is too short to bind RPA and becomes a substrate for FEN1. Also involved in 5'-end resection of DNA during double-strand break (DSB) repair by mediating the cleavage of 5'-ssDNA.</text>
</comment>
<evidence type="ECO:0000256" key="6">
    <source>
        <dbReference type="ARBA" id="ARBA00022722"/>
    </source>
</evidence>
<keyword evidence="9" id="KW-0255">Endonuclease</keyword>
<dbReference type="GO" id="GO:0005524">
    <property type="term" value="F:ATP binding"/>
    <property type="evidence" value="ECO:0007669"/>
    <property type="project" value="UniProtKB-UniRule"/>
</dbReference>
<protein>
    <recommendedName>
        <fullName evidence="22">DNA replication ATP-dependent helicase/nuclease</fullName>
        <ecNumber evidence="22">3.1.-.-</ecNumber>
        <ecNumber evidence="22">3.6.4.12</ecNumber>
    </recommendedName>
</protein>
<keyword evidence="16 22" id="KW-0238">DNA-binding</keyword>
<reference evidence="25 26" key="1">
    <citation type="journal article" date="2016" name="Genome Biol. Evol.">
        <title>Divergent and convergent evolution of fungal pathogenicity.</title>
        <authorList>
            <person name="Shang Y."/>
            <person name="Xiao G."/>
            <person name="Zheng P."/>
            <person name="Cen K."/>
            <person name="Zhan S."/>
            <person name="Wang C."/>
        </authorList>
    </citation>
    <scope>NUCLEOTIDE SEQUENCE [LARGE SCALE GENOMIC DNA]</scope>
    <source>
        <strain evidence="25 26">RCEF 1005</strain>
    </source>
</reference>
<dbReference type="PANTHER" id="PTHR10887:SF433">
    <property type="entry name" value="DNA REPLICATION ATP-DEPENDENT HELICASE_NUCLEASE DNA2"/>
    <property type="match status" value="1"/>
</dbReference>
<dbReference type="Gene3D" id="3.40.50.300">
    <property type="entry name" value="P-loop containing nucleotide triphosphate hydrolases"/>
    <property type="match status" value="2"/>
</dbReference>
<keyword evidence="22" id="KW-0158">Chromosome</keyword>
<dbReference type="CDD" id="cd23797">
    <property type="entry name" value="UBCc_UBE2H"/>
    <property type="match status" value="1"/>
</dbReference>
<evidence type="ECO:0000256" key="13">
    <source>
        <dbReference type="ARBA" id="ARBA00022840"/>
    </source>
</evidence>
<evidence type="ECO:0000256" key="10">
    <source>
        <dbReference type="ARBA" id="ARBA00022763"/>
    </source>
</evidence>
<keyword evidence="7 22" id="KW-0479">Metal-binding</keyword>
<keyword evidence="12 22" id="KW-0347">Helicase</keyword>
<keyword evidence="15 22" id="KW-0411">Iron-sulfur</keyword>
<dbReference type="InterPro" id="IPR048459">
    <property type="entry name" value="DNA2_Rift"/>
</dbReference>
<dbReference type="InterPro" id="IPR047187">
    <property type="entry name" value="SF1_C_Upf1"/>
</dbReference>
<feature type="domain" description="UBC core" evidence="24">
    <location>
        <begin position="3"/>
        <end position="196"/>
    </location>
</feature>
<comment type="similarity">
    <text evidence="3 22">Belongs to the DNA2/NAM7 helicase family.</text>
</comment>
<feature type="region of interest" description="Disordered" evidence="23">
    <location>
        <begin position="276"/>
        <end position="379"/>
    </location>
</feature>
<dbReference type="GO" id="GO:0006281">
    <property type="term" value="P:DNA repair"/>
    <property type="evidence" value="ECO:0007669"/>
    <property type="project" value="UniProtKB-KW"/>
</dbReference>
<dbReference type="SMART" id="SM00212">
    <property type="entry name" value="UBCc"/>
    <property type="match status" value="1"/>
</dbReference>
<keyword evidence="6 22" id="KW-0540">Nuclease</keyword>
<evidence type="ECO:0000259" key="24">
    <source>
        <dbReference type="PROSITE" id="PS50127"/>
    </source>
</evidence>
<dbReference type="InterPro" id="IPR026851">
    <property type="entry name" value="Dna2/JHS1_DEXXQ-box"/>
</dbReference>
<name>A0A162JVG4_CORDF</name>
<dbReference type="EC" id="3.6.4.12" evidence="22"/>
<dbReference type="InterPro" id="IPR041677">
    <property type="entry name" value="DNA2/NAM7_AAA_11"/>
</dbReference>
<dbReference type="SUPFAM" id="SSF52540">
    <property type="entry name" value="P-loop containing nucleoside triphosphate hydrolases"/>
    <property type="match status" value="1"/>
</dbReference>
<evidence type="ECO:0000256" key="2">
    <source>
        <dbReference type="ARBA" id="ARBA00004173"/>
    </source>
</evidence>
<dbReference type="InterPro" id="IPR011604">
    <property type="entry name" value="PDDEXK-like_dom_sf"/>
</dbReference>
<dbReference type="GO" id="GO:0005694">
    <property type="term" value="C:chromosome"/>
    <property type="evidence" value="ECO:0007669"/>
    <property type="project" value="UniProtKB-SubCell"/>
</dbReference>
<gene>
    <name evidence="25" type="ORF">LEL_07873</name>
</gene>
<comment type="caution">
    <text evidence="25">The sequence shown here is derived from an EMBL/GenBank/DDBJ whole genome shotgun (WGS) entry which is preliminary data.</text>
</comment>
<evidence type="ECO:0000256" key="22">
    <source>
        <dbReference type="RuleBase" id="RU367041"/>
    </source>
</evidence>
<evidence type="ECO:0000256" key="11">
    <source>
        <dbReference type="ARBA" id="ARBA00022801"/>
    </source>
</evidence>
<dbReference type="PROSITE" id="PS50127">
    <property type="entry name" value="UBC_2"/>
    <property type="match status" value="1"/>
</dbReference>
<evidence type="ECO:0000256" key="15">
    <source>
        <dbReference type="ARBA" id="ARBA00023014"/>
    </source>
</evidence>
<dbReference type="GO" id="GO:0003677">
    <property type="term" value="F:DNA binding"/>
    <property type="evidence" value="ECO:0007669"/>
    <property type="project" value="UniProtKB-UniRule"/>
</dbReference>
<evidence type="ECO:0000256" key="7">
    <source>
        <dbReference type="ARBA" id="ARBA00022723"/>
    </source>
</evidence>
<comment type="subcellular location">
    <subcellularLocation>
        <location evidence="2">Mitochondrion</location>
    </subcellularLocation>
    <subcellularLocation>
        <location evidence="22">Nucleus</location>
    </subcellularLocation>
    <subcellularLocation>
        <location evidence="22">Chromosome</location>
    </subcellularLocation>
</comment>
<dbReference type="GO" id="GO:0016887">
    <property type="term" value="F:ATP hydrolysis activity"/>
    <property type="evidence" value="ECO:0007669"/>
    <property type="project" value="RHEA"/>
</dbReference>
<evidence type="ECO:0000256" key="4">
    <source>
        <dbReference type="ARBA" id="ARBA00022485"/>
    </source>
</evidence>
<dbReference type="InterPro" id="IPR045055">
    <property type="entry name" value="DNA2/NAM7-like"/>
</dbReference>